<organism evidence="1 2">
    <name type="scientific">Ambrosia artemisiifolia</name>
    <name type="common">Common ragweed</name>
    <dbReference type="NCBI Taxonomy" id="4212"/>
    <lineage>
        <taxon>Eukaryota</taxon>
        <taxon>Viridiplantae</taxon>
        <taxon>Streptophyta</taxon>
        <taxon>Embryophyta</taxon>
        <taxon>Tracheophyta</taxon>
        <taxon>Spermatophyta</taxon>
        <taxon>Magnoliopsida</taxon>
        <taxon>eudicotyledons</taxon>
        <taxon>Gunneridae</taxon>
        <taxon>Pentapetalae</taxon>
        <taxon>asterids</taxon>
        <taxon>campanulids</taxon>
        <taxon>Asterales</taxon>
        <taxon>Asteraceae</taxon>
        <taxon>Asteroideae</taxon>
        <taxon>Heliantheae alliance</taxon>
        <taxon>Heliantheae</taxon>
        <taxon>Ambrosia</taxon>
    </lineage>
</organism>
<reference evidence="1" key="1">
    <citation type="submission" date="2022-06" db="EMBL/GenBank/DDBJ databases">
        <title>Uncovering the hologenomic basis of an extraordinary plant invasion.</title>
        <authorList>
            <person name="Bieker V.C."/>
            <person name="Martin M.D."/>
            <person name="Gilbert T."/>
            <person name="Hodgins K."/>
            <person name="Battlay P."/>
            <person name="Petersen B."/>
            <person name="Wilson J."/>
        </authorList>
    </citation>
    <scope>NUCLEOTIDE SEQUENCE</scope>
    <source>
        <strain evidence="1">AA19_3_7</strain>
        <tissue evidence="1">Leaf</tissue>
    </source>
</reference>
<evidence type="ECO:0000313" key="2">
    <source>
        <dbReference type="Proteomes" id="UP001206925"/>
    </source>
</evidence>
<protein>
    <submittedName>
        <fullName evidence="1">Uncharacterized protein</fullName>
    </submittedName>
</protein>
<keyword evidence="2" id="KW-1185">Reference proteome</keyword>
<proteinExistence type="predicted"/>
<dbReference type="EMBL" id="JAMZMK010001697">
    <property type="protein sequence ID" value="KAI7755166.1"/>
    <property type="molecule type" value="Genomic_DNA"/>
</dbReference>
<dbReference type="Proteomes" id="UP001206925">
    <property type="component" value="Unassembled WGS sequence"/>
</dbReference>
<name>A0AAD5DAG4_AMBAR</name>
<comment type="caution">
    <text evidence="1">The sequence shown here is derived from an EMBL/GenBank/DDBJ whole genome shotgun (WGS) entry which is preliminary data.</text>
</comment>
<gene>
    <name evidence="1" type="ORF">M8C21_026036</name>
</gene>
<evidence type="ECO:0000313" key="1">
    <source>
        <dbReference type="EMBL" id="KAI7755166.1"/>
    </source>
</evidence>
<sequence length="68" mass="7387">MVCFITSGFLFSFPLFQSDGYFVLMSPAHSSEPSCVAKAEKIKLNDIGGNFLKSSLTTAEMKSGVYPI</sequence>
<dbReference type="AlphaFoldDB" id="A0AAD5DAG4"/>
<accession>A0AAD5DAG4</accession>